<feature type="transmembrane region" description="Helical" evidence="7">
    <location>
        <begin position="6"/>
        <end position="26"/>
    </location>
</feature>
<evidence type="ECO:0000313" key="9">
    <source>
        <dbReference type="EMBL" id="MDG0816799.1"/>
    </source>
</evidence>
<name>A0ABT6DLL2_9BACT</name>
<dbReference type="InterPro" id="IPR023090">
    <property type="entry name" value="UPF0702_alpha/beta_dom_sf"/>
</dbReference>
<evidence type="ECO:0000259" key="8">
    <source>
        <dbReference type="Pfam" id="PF04239"/>
    </source>
</evidence>
<reference evidence="9" key="1">
    <citation type="submission" date="2022-08" db="EMBL/GenBank/DDBJ databases">
        <title>Novel Bdellovibrio Species Isolated from Svalbard: Designation Bdellovibrio svalbardensis.</title>
        <authorList>
            <person name="Mitchell R.J."/>
            <person name="Choi S.Y."/>
        </authorList>
    </citation>
    <scope>NUCLEOTIDE SEQUENCE</scope>
    <source>
        <strain evidence="9">PAP01</strain>
    </source>
</reference>
<comment type="similarity">
    <text evidence="2">Belongs to the UPF0702 family.</text>
</comment>
<keyword evidence="3" id="KW-1003">Cell membrane</keyword>
<evidence type="ECO:0000256" key="5">
    <source>
        <dbReference type="ARBA" id="ARBA00022989"/>
    </source>
</evidence>
<sequence>MLNLSIPWWEFVVRALVVFGFLLFALRVLGKKQIGQLAPFDLVLLLILSNAVQNSMNAGDNSLLGGLISAATLLLLDYFFGWVTFKNKRASKLIEGRPEVLIHDGKIFEKTLIKERINHNTLEEALRKEGVFSIQDVHYAILENSGAISVIRKKDKTT</sequence>
<dbReference type="PANTHER" id="PTHR34582">
    <property type="entry name" value="UPF0702 TRANSMEMBRANE PROTEIN YCAP"/>
    <property type="match status" value="1"/>
</dbReference>
<accession>A0ABT6DLL2</accession>
<feature type="domain" description="YetF C-terminal" evidence="8">
    <location>
        <begin position="86"/>
        <end position="155"/>
    </location>
</feature>
<comment type="subcellular location">
    <subcellularLocation>
        <location evidence="1">Cell membrane</location>
        <topology evidence="1">Multi-pass membrane protein</topology>
    </subcellularLocation>
</comment>
<evidence type="ECO:0000256" key="2">
    <source>
        <dbReference type="ARBA" id="ARBA00006448"/>
    </source>
</evidence>
<keyword evidence="4 7" id="KW-0812">Transmembrane</keyword>
<dbReference type="Proteomes" id="UP001152321">
    <property type="component" value="Unassembled WGS sequence"/>
</dbReference>
<dbReference type="RefSeq" id="WP_277578277.1">
    <property type="nucleotide sequence ID" value="NZ_JANRMI010000003.1"/>
</dbReference>
<evidence type="ECO:0000256" key="7">
    <source>
        <dbReference type="SAM" id="Phobius"/>
    </source>
</evidence>
<feature type="transmembrane region" description="Helical" evidence="7">
    <location>
        <begin position="38"/>
        <end position="56"/>
    </location>
</feature>
<protein>
    <submittedName>
        <fullName evidence="9">DUF421 domain-containing protein</fullName>
    </submittedName>
</protein>
<dbReference type="PANTHER" id="PTHR34582:SF6">
    <property type="entry name" value="UPF0702 TRANSMEMBRANE PROTEIN YCAP"/>
    <property type="match status" value="1"/>
</dbReference>
<dbReference type="Gene3D" id="3.30.240.20">
    <property type="entry name" value="bsu07140 like domains"/>
    <property type="match status" value="1"/>
</dbReference>
<dbReference type="InterPro" id="IPR007353">
    <property type="entry name" value="DUF421"/>
</dbReference>
<dbReference type="Pfam" id="PF04239">
    <property type="entry name" value="DUF421"/>
    <property type="match status" value="1"/>
</dbReference>
<evidence type="ECO:0000313" key="10">
    <source>
        <dbReference type="Proteomes" id="UP001152321"/>
    </source>
</evidence>
<keyword evidence="6 7" id="KW-0472">Membrane</keyword>
<keyword evidence="10" id="KW-1185">Reference proteome</keyword>
<evidence type="ECO:0000256" key="1">
    <source>
        <dbReference type="ARBA" id="ARBA00004651"/>
    </source>
</evidence>
<keyword evidence="5 7" id="KW-1133">Transmembrane helix</keyword>
<evidence type="ECO:0000256" key="3">
    <source>
        <dbReference type="ARBA" id="ARBA00022475"/>
    </source>
</evidence>
<evidence type="ECO:0000256" key="6">
    <source>
        <dbReference type="ARBA" id="ARBA00023136"/>
    </source>
</evidence>
<dbReference type="EMBL" id="JANRMI010000003">
    <property type="protein sequence ID" value="MDG0816799.1"/>
    <property type="molecule type" value="Genomic_DNA"/>
</dbReference>
<comment type="caution">
    <text evidence="9">The sequence shown here is derived from an EMBL/GenBank/DDBJ whole genome shotgun (WGS) entry which is preliminary data.</text>
</comment>
<organism evidence="9 10">
    <name type="scientific">Bdellovibrio svalbardensis</name>
    <dbReference type="NCBI Taxonomy" id="2972972"/>
    <lineage>
        <taxon>Bacteria</taxon>
        <taxon>Pseudomonadati</taxon>
        <taxon>Bdellovibrionota</taxon>
        <taxon>Bdellovibrionia</taxon>
        <taxon>Bdellovibrionales</taxon>
        <taxon>Pseudobdellovibrionaceae</taxon>
        <taxon>Bdellovibrio</taxon>
    </lineage>
</organism>
<gene>
    <name evidence="9" type="ORF">NWE73_10515</name>
</gene>
<proteinExistence type="inferred from homology"/>
<feature type="transmembrane region" description="Helical" evidence="7">
    <location>
        <begin position="62"/>
        <end position="85"/>
    </location>
</feature>
<evidence type="ECO:0000256" key="4">
    <source>
        <dbReference type="ARBA" id="ARBA00022692"/>
    </source>
</evidence>